<comment type="similarity">
    <text evidence="2 6">Belongs to the FPP/GGPP synthase family.</text>
</comment>
<evidence type="ECO:0000256" key="5">
    <source>
        <dbReference type="ARBA" id="ARBA00022842"/>
    </source>
</evidence>
<dbReference type="RefSeq" id="WP_317489343.1">
    <property type="nucleotide sequence ID" value="NZ_CP136051.1"/>
</dbReference>
<keyword evidence="4" id="KW-0479">Metal-binding</keyword>
<dbReference type="CDD" id="cd00685">
    <property type="entry name" value="Trans_IPPS_HT"/>
    <property type="match status" value="1"/>
</dbReference>
<dbReference type="Pfam" id="PF00348">
    <property type="entry name" value="polyprenyl_synt"/>
    <property type="match status" value="1"/>
</dbReference>
<dbReference type="SFLD" id="SFLDS00005">
    <property type="entry name" value="Isoprenoid_Synthase_Type_I"/>
    <property type="match status" value="1"/>
</dbReference>
<organism evidence="7 8">
    <name type="scientific">Imperialibacter roseus</name>
    <dbReference type="NCBI Taxonomy" id="1324217"/>
    <lineage>
        <taxon>Bacteria</taxon>
        <taxon>Pseudomonadati</taxon>
        <taxon>Bacteroidota</taxon>
        <taxon>Cytophagia</taxon>
        <taxon>Cytophagales</taxon>
        <taxon>Flammeovirgaceae</taxon>
        <taxon>Imperialibacter</taxon>
    </lineage>
</organism>
<proteinExistence type="inferred from homology"/>
<dbReference type="SFLD" id="SFLDG01017">
    <property type="entry name" value="Polyprenyl_Transferase_Like"/>
    <property type="match status" value="1"/>
</dbReference>
<accession>A0ABZ0INM4</accession>
<evidence type="ECO:0000256" key="1">
    <source>
        <dbReference type="ARBA" id="ARBA00001946"/>
    </source>
</evidence>
<evidence type="ECO:0000256" key="2">
    <source>
        <dbReference type="ARBA" id="ARBA00006706"/>
    </source>
</evidence>
<sequence>MTELLRQYTELLNKELTKFEFGKHPRELYEPIRYIMDLGGKRMRPILALLAYKLFRDDVASILRPALAVEVFHNFTLMHDDIMDNAPLRRGQATVHEKWDNNVAILSGDTMLVKAYDLLLEVPGEKLPGIIRSFNQCAVEVCEGQQIDMNFEKLDAVTEADYIEMIRLKTAVLLGFSLELGAVLGNASVHDAQLLKSFGENIGIGFQLKDDLLDVYGDQAKFGKQVGGDIIANKKTFLLIQALRVSTGDDKRQLENWLMMKDFDTDEKVEAVKGIYDRNGIRELTDQKMNDYFRLALKQLSDLSLPDSRKQTMKDFADYLIAREN</sequence>
<evidence type="ECO:0000313" key="8">
    <source>
        <dbReference type="Proteomes" id="UP001302349"/>
    </source>
</evidence>
<gene>
    <name evidence="7" type="ORF">RT717_26525</name>
</gene>
<dbReference type="PANTHER" id="PTHR12001">
    <property type="entry name" value="GERANYLGERANYL PYROPHOSPHATE SYNTHASE"/>
    <property type="match status" value="1"/>
</dbReference>
<keyword evidence="8" id="KW-1185">Reference proteome</keyword>
<dbReference type="InterPro" id="IPR000092">
    <property type="entry name" value="Polyprenyl_synt"/>
</dbReference>
<dbReference type="PROSITE" id="PS00444">
    <property type="entry name" value="POLYPRENYL_SYNTHASE_2"/>
    <property type="match status" value="1"/>
</dbReference>
<dbReference type="SUPFAM" id="SSF48576">
    <property type="entry name" value="Terpenoid synthases"/>
    <property type="match status" value="1"/>
</dbReference>
<evidence type="ECO:0000313" key="7">
    <source>
        <dbReference type="EMBL" id="WOK06633.1"/>
    </source>
</evidence>
<comment type="cofactor">
    <cofactor evidence="1">
        <name>Mg(2+)</name>
        <dbReference type="ChEBI" id="CHEBI:18420"/>
    </cofactor>
</comment>
<evidence type="ECO:0000256" key="4">
    <source>
        <dbReference type="ARBA" id="ARBA00022723"/>
    </source>
</evidence>
<protein>
    <submittedName>
        <fullName evidence="7">Polyprenyl synthetase family protein</fullName>
    </submittedName>
</protein>
<dbReference type="PANTHER" id="PTHR12001:SF85">
    <property type="entry name" value="SHORT CHAIN ISOPRENYL DIPHOSPHATE SYNTHASE"/>
    <property type="match status" value="1"/>
</dbReference>
<dbReference type="Proteomes" id="UP001302349">
    <property type="component" value="Chromosome"/>
</dbReference>
<dbReference type="InterPro" id="IPR033749">
    <property type="entry name" value="Polyprenyl_synt_CS"/>
</dbReference>
<evidence type="ECO:0000256" key="3">
    <source>
        <dbReference type="ARBA" id="ARBA00022679"/>
    </source>
</evidence>
<dbReference type="Gene3D" id="1.10.600.10">
    <property type="entry name" value="Farnesyl Diphosphate Synthase"/>
    <property type="match status" value="1"/>
</dbReference>
<evidence type="ECO:0000256" key="6">
    <source>
        <dbReference type="RuleBase" id="RU004466"/>
    </source>
</evidence>
<name>A0ABZ0INM4_9BACT</name>
<dbReference type="EMBL" id="CP136051">
    <property type="protein sequence ID" value="WOK06633.1"/>
    <property type="molecule type" value="Genomic_DNA"/>
</dbReference>
<dbReference type="PROSITE" id="PS00723">
    <property type="entry name" value="POLYPRENYL_SYNTHASE_1"/>
    <property type="match status" value="1"/>
</dbReference>
<reference evidence="7 8" key="1">
    <citation type="journal article" date="2023" name="Microbiol. Resour. Announc.">
        <title>Complete Genome Sequence of Imperialibacter roseus strain P4T.</title>
        <authorList>
            <person name="Tizabi D.R."/>
            <person name="Bachvaroff T."/>
            <person name="Hill R.T."/>
        </authorList>
    </citation>
    <scope>NUCLEOTIDE SEQUENCE [LARGE SCALE GENOMIC DNA]</scope>
    <source>
        <strain evidence="7 8">P4T</strain>
    </source>
</reference>
<keyword evidence="3 6" id="KW-0808">Transferase</keyword>
<keyword evidence="5" id="KW-0460">Magnesium</keyword>
<dbReference type="InterPro" id="IPR008949">
    <property type="entry name" value="Isoprenoid_synthase_dom_sf"/>
</dbReference>